<accession>A0A917JSE6</accession>
<dbReference type="AlphaFoldDB" id="A0A917JSE6"/>
<dbReference type="RefSeq" id="WP_165481091.1">
    <property type="nucleotide sequence ID" value="NZ_BMOB01000002.1"/>
</dbReference>
<sequence length="439" mass="51418">MKLNILLLCNKPNAGSNANTVVDHIESIQKYSEGTVWLCSVLGHLPKTLQLNKFDVIIIHYSLSLLQNYYLNQEAKTRIHDYEGLKVVFVQDEYRQINKLIDELNFLKADILFSCFPENELNKIYPPDKLLNTKVVNNLTGYLPQRLLDIGDLPPTKDRTIHVGYRGRKLPFWYGELAYEKWSIVDKWHQFTKNAKLNVDISYNENKRIYGHKWIEFLLSCKATLGVESGASVMDFTGELEKVIDLHQLTHPNDSFHTVQKKYLLEHEGKYKLNQISPRCFEAIALKTVLVLYEGEYSEILIPNHHYIPLKKDFSNIEQVLMYLEDDQFLQAMADRAFNEIALNPEYSYKSFVKSVDAIIIQEFITRNKSKVREVYSIKEFERDIRHVSFKNRIYRRCLTMYQKSPNSLRLIVKGCCRPKFAMLALTKILFKMLRPISK</sequence>
<dbReference type="Proteomes" id="UP000630149">
    <property type="component" value="Unassembled WGS sequence"/>
</dbReference>
<evidence type="ECO:0008006" key="3">
    <source>
        <dbReference type="Google" id="ProtNLM"/>
    </source>
</evidence>
<keyword evidence="2" id="KW-1185">Reference proteome</keyword>
<organism evidence="1 2">
    <name type="scientific">Legionella impletisoli</name>
    <dbReference type="NCBI Taxonomy" id="343510"/>
    <lineage>
        <taxon>Bacteria</taxon>
        <taxon>Pseudomonadati</taxon>
        <taxon>Pseudomonadota</taxon>
        <taxon>Gammaproteobacteria</taxon>
        <taxon>Legionellales</taxon>
        <taxon>Legionellaceae</taxon>
        <taxon>Legionella</taxon>
    </lineage>
</organism>
<evidence type="ECO:0000313" key="1">
    <source>
        <dbReference type="EMBL" id="GGI80148.1"/>
    </source>
</evidence>
<reference evidence="1" key="1">
    <citation type="journal article" date="2014" name="Int. J. Syst. Evol. Microbiol.">
        <title>Complete genome sequence of Corynebacterium casei LMG S-19264T (=DSM 44701T), isolated from a smear-ripened cheese.</title>
        <authorList>
            <consortium name="US DOE Joint Genome Institute (JGI-PGF)"/>
            <person name="Walter F."/>
            <person name="Albersmeier A."/>
            <person name="Kalinowski J."/>
            <person name="Ruckert C."/>
        </authorList>
    </citation>
    <scope>NUCLEOTIDE SEQUENCE</scope>
    <source>
        <strain evidence="1">JCM 13919</strain>
    </source>
</reference>
<gene>
    <name evidence="1" type="ORF">GCM10007966_05810</name>
</gene>
<reference evidence="1" key="2">
    <citation type="submission" date="2020-09" db="EMBL/GenBank/DDBJ databases">
        <authorList>
            <person name="Sun Q."/>
            <person name="Ohkuma M."/>
        </authorList>
    </citation>
    <scope>NUCLEOTIDE SEQUENCE</scope>
    <source>
        <strain evidence="1">JCM 13919</strain>
    </source>
</reference>
<proteinExistence type="predicted"/>
<evidence type="ECO:0000313" key="2">
    <source>
        <dbReference type="Proteomes" id="UP000630149"/>
    </source>
</evidence>
<name>A0A917JSE6_9GAMM</name>
<dbReference type="EMBL" id="BMOB01000002">
    <property type="protein sequence ID" value="GGI80148.1"/>
    <property type="molecule type" value="Genomic_DNA"/>
</dbReference>
<comment type="caution">
    <text evidence="1">The sequence shown here is derived from an EMBL/GenBank/DDBJ whole genome shotgun (WGS) entry which is preliminary data.</text>
</comment>
<protein>
    <recommendedName>
        <fullName evidence="3">Glycosyl transferases group 1</fullName>
    </recommendedName>
</protein>